<sequence>MSNQTQSNTRVSALLDALGDGLDGSAPTSQQWQRILGRDQDAPLTLVNFFKLNDKAAYRDGTTGTGQEAFDRYAAVSMPTMERVGGKFLLAAPFAGMFAGQEEDWDLVVLGSYPNTRALFALFEDGEYQKVFHHRTAACARQKVLVVNG</sequence>
<feature type="domain" description="DUF1330" evidence="1">
    <location>
        <begin position="65"/>
        <end position="146"/>
    </location>
</feature>
<keyword evidence="3" id="KW-1185">Reference proteome</keyword>
<dbReference type="Gene3D" id="3.30.70.100">
    <property type="match status" value="1"/>
</dbReference>
<dbReference type="Pfam" id="PF07045">
    <property type="entry name" value="DUF1330"/>
    <property type="match status" value="1"/>
</dbReference>
<dbReference type="OrthoDB" id="8909581at2"/>
<dbReference type="AlphaFoldDB" id="A0A845MKQ6"/>
<dbReference type="SUPFAM" id="SSF54909">
    <property type="entry name" value="Dimeric alpha+beta barrel"/>
    <property type="match status" value="1"/>
</dbReference>
<name>A0A845MKQ6_9PROT</name>
<dbReference type="InterPro" id="IPR010753">
    <property type="entry name" value="DUF1330"/>
</dbReference>
<dbReference type="PANTHER" id="PTHR40257">
    <property type="match status" value="1"/>
</dbReference>
<evidence type="ECO:0000313" key="2">
    <source>
        <dbReference type="EMBL" id="MZR23920.1"/>
    </source>
</evidence>
<dbReference type="RefSeq" id="WP_161340355.1">
    <property type="nucleotide sequence ID" value="NZ_JBHSDG010000003.1"/>
</dbReference>
<gene>
    <name evidence="2" type="ORF">GQF03_16415</name>
</gene>
<protein>
    <submittedName>
        <fullName evidence="2">DUF1330 domain-containing protein</fullName>
    </submittedName>
</protein>
<dbReference type="PANTHER" id="PTHR40257:SF1">
    <property type="entry name" value="DUF1330 DOMAIN-CONTAINING PROTEIN"/>
    <property type="match status" value="1"/>
</dbReference>
<proteinExistence type="predicted"/>
<evidence type="ECO:0000259" key="1">
    <source>
        <dbReference type="Pfam" id="PF07045"/>
    </source>
</evidence>
<comment type="caution">
    <text evidence="2">The sequence shown here is derived from an EMBL/GenBank/DDBJ whole genome shotgun (WGS) entry which is preliminary data.</text>
</comment>
<dbReference type="EMBL" id="WTVA01000015">
    <property type="protein sequence ID" value="MZR23920.1"/>
    <property type="molecule type" value="Genomic_DNA"/>
</dbReference>
<dbReference type="InterPro" id="IPR011008">
    <property type="entry name" value="Dimeric_a/b-barrel"/>
</dbReference>
<dbReference type="Proteomes" id="UP000445696">
    <property type="component" value="Unassembled WGS sequence"/>
</dbReference>
<organism evidence="2 3">
    <name type="scientific">Sneathiella chungangensis</name>
    <dbReference type="NCBI Taxonomy" id="1418234"/>
    <lineage>
        <taxon>Bacteria</taxon>
        <taxon>Pseudomonadati</taxon>
        <taxon>Pseudomonadota</taxon>
        <taxon>Alphaproteobacteria</taxon>
        <taxon>Sneathiellales</taxon>
        <taxon>Sneathiellaceae</taxon>
        <taxon>Sneathiella</taxon>
    </lineage>
</organism>
<reference evidence="2 3" key="1">
    <citation type="journal article" date="2014" name="Int. J. Syst. Evol. Microbiol.">
        <title>Sneathiella chungangensis sp. nov., isolated from a marine sand, and emended description of the genus Sneathiella.</title>
        <authorList>
            <person name="Siamphan C."/>
            <person name="Kim H."/>
            <person name="Lee J.S."/>
            <person name="Kim W."/>
        </authorList>
    </citation>
    <scope>NUCLEOTIDE SEQUENCE [LARGE SCALE GENOMIC DNA]</scope>
    <source>
        <strain evidence="2 3">KCTC 32476</strain>
    </source>
</reference>
<evidence type="ECO:0000313" key="3">
    <source>
        <dbReference type="Proteomes" id="UP000445696"/>
    </source>
</evidence>
<accession>A0A845MKQ6</accession>